<feature type="domain" description="Tyr recombinase" evidence="5">
    <location>
        <begin position="102"/>
        <end position="288"/>
    </location>
</feature>
<dbReference type="InterPro" id="IPR011010">
    <property type="entry name" value="DNA_brk_join_enz"/>
</dbReference>
<keyword evidence="8" id="KW-1185">Reference proteome</keyword>
<feature type="domain" description="Core-binding (CB)" evidence="6">
    <location>
        <begin position="1"/>
        <end position="81"/>
    </location>
</feature>
<evidence type="ECO:0000313" key="7">
    <source>
        <dbReference type="EMBL" id="QAA24019.1"/>
    </source>
</evidence>
<dbReference type="SUPFAM" id="SSF56349">
    <property type="entry name" value="DNA breaking-rejoining enzymes"/>
    <property type="match status" value="1"/>
</dbReference>
<protein>
    <submittedName>
        <fullName evidence="7">Recombinase</fullName>
    </submittedName>
</protein>
<dbReference type="Pfam" id="PF00589">
    <property type="entry name" value="Phage_integrase"/>
    <property type="match status" value="1"/>
</dbReference>
<evidence type="ECO:0000256" key="1">
    <source>
        <dbReference type="ARBA" id="ARBA00008857"/>
    </source>
</evidence>
<dbReference type="InterPro" id="IPR050090">
    <property type="entry name" value="Tyrosine_recombinase_XerCD"/>
</dbReference>
<dbReference type="Proteomes" id="UP000285882">
    <property type="component" value="Chromosome"/>
</dbReference>
<evidence type="ECO:0000259" key="6">
    <source>
        <dbReference type="PROSITE" id="PS51900"/>
    </source>
</evidence>
<dbReference type="InterPro" id="IPR013762">
    <property type="entry name" value="Integrase-like_cat_sf"/>
</dbReference>
<dbReference type="PANTHER" id="PTHR30349:SF41">
    <property type="entry name" value="INTEGRASE_RECOMBINASE PROTEIN MJ0367-RELATED"/>
    <property type="match status" value="1"/>
</dbReference>
<reference evidence="7 8" key="1">
    <citation type="submission" date="2018-01" db="EMBL/GenBank/DDBJ databases">
        <title>Complete genome sequencing of Sporolactobacillus terrae DLG3.</title>
        <authorList>
            <person name="Nam Y.-D."/>
            <person name="Kang J."/>
            <person name="Chung W.-H."/>
        </authorList>
    </citation>
    <scope>NUCLEOTIDE SEQUENCE [LARGE SCALE GENOMIC DNA]</scope>
    <source>
        <strain evidence="7 8">DLG3</strain>
    </source>
</reference>
<evidence type="ECO:0000256" key="3">
    <source>
        <dbReference type="ARBA" id="ARBA00023172"/>
    </source>
</evidence>
<evidence type="ECO:0000259" key="5">
    <source>
        <dbReference type="PROSITE" id="PS51898"/>
    </source>
</evidence>
<dbReference type="PROSITE" id="PS51898">
    <property type="entry name" value="TYR_RECOMBINASE"/>
    <property type="match status" value="1"/>
</dbReference>
<evidence type="ECO:0000313" key="8">
    <source>
        <dbReference type="Proteomes" id="UP000285882"/>
    </source>
</evidence>
<dbReference type="InterPro" id="IPR044068">
    <property type="entry name" value="CB"/>
</dbReference>
<accession>A0ABX5QBF1</accession>
<keyword evidence="2 4" id="KW-0238">DNA-binding</keyword>
<evidence type="ECO:0000256" key="2">
    <source>
        <dbReference type="ARBA" id="ARBA00023125"/>
    </source>
</evidence>
<keyword evidence="3" id="KW-0233">DNA recombination</keyword>
<dbReference type="Gene3D" id="1.10.150.130">
    <property type="match status" value="1"/>
</dbReference>
<organism evidence="7 8">
    <name type="scientific">Sporolactobacillus terrae</name>
    <dbReference type="NCBI Taxonomy" id="269673"/>
    <lineage>
        <taxon>Bacteria</taxon>
        <taxon>Bacillati</taxon>
        <taxon>Bacillota</taxon>
        <taxon>Bacilli</taxon>
        <taxon>Bacillales</taxon>
        <taxon>Sporolactobacillaceae</taxon>
        <taxon>Sporolactobacillus</taxon>
    </lineage>
</organism>
<dbReference type="InterPro" id="IPR010998">
    <property type="entry name" value="Integrase_recombinase_N"/>
</dbReference>
<dbReference type="InterPro" id="IPR002104">
    <property type="entry name" value="Integrase_catalytic"/>
</dbReference>
<name>A0ABX5QBF1_9BACL</name>
<comment type="similarity">
    <text evidence="1">Belongs to the 'phage' integrase family.</text>
</comment>
<sequence>MQEYLYHCAASGFTEKTMKNKTFEIEHLVTYLEQKRGITKLNTLTHFDLQAYFHLKRLKGNKASSLVTLHKCIHAFFSWMVSENYLKENIMDKVECPKTPKTIINTFTPNQVYRMIHSFKENSYLEVRNKAIISMLADCGLRSIEIRRLKPDDIKLTQINVLGKGNKERIVFISPALKKVLIRYERFRRQFVKRVFPHDENYFLNYLGEEITHTGLYNIIREAGKRASITGVRCSPHTFRHYYSVEALKSGKIDLYSLSRLLGHSSTAITERYLRSLEDSQLIDKAVSSSPLMNLNRANRRATKND</sequence>
<dbReference type="EMBL" id="CP025688">
    <property type="protein sequence ID" value="QAA24019.1"/>
    <property type="molecule type" value="Genomic_DNA"/>
</dbReference>
<dbReference type="PANTHER" id="PTHR30349">
    <property type="entry name" value="PHAGE INTEGRASE-RELATED"/>
    <property type="match status" value="1"/>
</dbReference>
<proteinExistence type="inferred from homology"/>
<gene>
    <name evidence="7" type="ORF">C0674_07385</name>
</gene>
<dbReference type="PROSITE" id="PS51900">
    <property type="entry name" value="CB"/>
    <property type="match status" value="1"/>
</dbReference>
<dbReference type="CDD" id="cd00397">
    <property type="entry name" value="DNA_BRE_C"/>
    <property type="match status" value="1"/>
</dbReference>
<evidence type="ECO:0000256" key="4">
    <source>
        <dbReference type="PROSITE-ProRule" id="PRU01248"/>
    </source>
</evidence>
<dbReference type="Gene3D" id="1.10.443.10">
    <property type="entry name" value="Intergrase catalytic core"/>
    <property type="match status" value="1"/>
</dbReference>